<name>A0A3Q2DMU6_CYPVA</name>
<proteinExistence type="predicted"/>
<protein>
    <submittedName>
        <fullName evidence="1">Uncharacterized protein</fullName>
    </submittedName>
</protein>
<sequence length="147" mass="15965">AAGPTGTLSRLRRPGSEVPEVDALVGWTTMETQIQVLGVAFLHRVHHLLRHAHGEGQVAAHLPDYDGCSNVLGLDFHMLPGNLLHHSQSVGAVAVASVLRAVSERCWQVVCLCMVHFLLDAFLEIPEDDCHNYNPDPVTPCAKNSCT</sequence>
<evidence type="ECO:0000313" key="2">
    <source>
        <dbReference type="Proteomes" id="UP000265020"/>
    </source>
</evidence>
<dbReference type="OMA" id="HMLPRNL"/>
<reference evidence="1" key="2">
    <citation type="submission" date="2025-09" db="UniProtKB">
        <authorList>
            <consortium name="Ensembl"/>
        </authorList>
    </citation>
    <scope>IDENTIFICATION</scope>
</reference>
<dbReference type="AlphaFoldDB" id="A0A3Q2DMU6"/>
<dbReference type="GeneTree" id="ENSGT00940000174630"/>
<accession>A0A3Q2DMU6</accession>
<dbReference type="Ensembl" id="ENSCVAT00000013395.1">
    <property type="protein sequence ID" value="ENSCVAP00000020808.1"/>
    <property type="gene ID" value="ENSCVAG00000002434.1"/>
</dbReference>
<organism evidence="1 2">
    <name type="scientific">Cyprinodon variegatus</name>
    <name type="common">Sheepshead minnow</name>
    <dbReference type="NCBI Taxonomy" id="28743"/>
    <lineage>
        <taxon>Eukaryota</taxon>
        <taxon>Metazoa</taxon>
        <taxon>Chordata</taxon>
        <taxon>Craniata</taxon>
        <taxon>Vertebrata</taxon>
        <taxon>Euteleostomi</taxon>
        <taxon>Actinopterygii</taxon>
        <taxon>Neopterygii</taxon>
        <taxon>Teleostei</taxon>
        <taxon>Neoteleostei</taxon>
        <taxon>Acanthomorphata</taxon>
        <taxon>Ovalentaria</taxon>
        <taxon>Atherinomorphae</taxon>
        <taxon>Cyprinodontiformes</taxon>
        <taxon>Cyprinodontidae</taxon>
        <taxon>Cyprinodon</taxon>
    </lineage>
</organism>
<reference evidence="1" key="1">
    <citation type="submission" date="2025-08" db="UniProtKB">
        <authorList>
            <consortium name="Ensembl"/>
        </authorList>
    </citation>
    <scope>IDENTIFICATION</scope>
</reference>
<keyword evidence="2" id="KW-1185">Reference proteome</keyword>
<dbReference type="Proteomes" id="UP000265020">
    <property type="component" value="Unassembled WGS sequence"/>
</dbReference>
<evidence type="ECO:0000313" key="1">
    <source>
        <dbReference type="Ensembl" id="ENSCVAP00000020808.1"/>
    </source>
</evidence>